<dbReference type="AlphaFoldDB" id="A0A3Q7HDA6"/>
<dbReference type="EnsemblPlants" id="Solyc07g055230.3.1">
    <property type="protein sequence ID" value="Solyc07g055230.3.1"/>
    <property type="gene ID" value="Solyc07g055230.3"/>
</dbReference>
<feature type="compositionally biased region" description="Basic and acidic residues" evidence="1">
    <location>
        <begin position="36"/>
        <end position="47"/>
    </location>
</feature>
<evidence type="ECO:0000256" key="1">
    <source>
        <dbReference type="SAM" id="MobiDB-lite"/>
    </source>
</evidence>
<keyword evidence="3" id="KW-1185">Reference proteome</keyword>
<dbReference type="InParanoid" id="A0A3Q7HDA6"/>
<reference evidence="2" key="2">
    <citation type="submission" date="2019-01" db="UniProtKB">
        <authorList>
            <consortium name="EnsemblPlants"/>
        </authorList>
    </citation>
    <scope>IDENTIFICATION</scope>
    <source>
        <strain evidence="2">cv. Heinz 1706</strain>
    </source>
</reference>
<reference evidence="2" key="1">
    <citation type="journal article" date="2012" name="Nature">
        <title>The tomato genome sequence provides insights into fleshy fruit evolution.</title>
        <authorList>
            <consortium name="Tomato Genome Consortium"/>
        </authorList>
    </citation>
    <scope>NUCLEOTIDE SEQUENCE [LARGE SCALE GENOMIC DNA]</scope>
    <source>
        <strain evidence="2">cv. Heinz 1706</strain>
    </source>
</reference>
<proteinExistence type="predicted"/>
<dbReference type="Gramene" id="Solyc07g055230.3.1">
    <property type="protein sequence ID" value="Solyc07g055230.3.1"/>
    <property type="gene ID" value="Solyc07g055230.3"/>
</dbReference>
<sequence length="58" mass="6305">HKLDSIRVFPSSSSLGSVFFNSLAAAAAISSSNGFREEIEQPHEGHQGSEACPQYLRR</sequence>
<dbReference type="Proteomes" id="UP000004994">
    <property type="component" value="Chromosome 7"/>
</dbReference>
<evidence type="ECO:0000313" key="3">
    <source>
        <dbReference type="Proteomes" id="UP000004994"/>
    </source>
</evidence>
<feature type="region of interest" description="Disordered" evidence="1">
    <location>
        <begin position="36"/>
        <end position="58"/>
    </location>
</feature>
<protein>
    <submittedName>
        <fullName evidence="2">Uncharacterized protein</fullName>
    </submittedName>
</protein>
<evidence type="ECO:0000313" key="2">
    <source>
        <dbReference type="EnsemblPlants" id="Solyc07g055230.3.1"/>
    </source>
</evidence>
<organism evidence="2">
    <name type="scientific">Solanum lycopersicum</name>
    <name type="common">Tomato</name>
    <name type="synonym">Lycopersicon esculentum</name>
    <dbReference type="NCBI Taxonomy" id="4081"/>
    <lineage>
        <taxon>Eukaryota</taxon>
        <taxon>Viridiplantae</taxon>
        <taxon>Streptophyta</taxon>
        <taxon>Embryophyta</taxon>
        <taxon>Tracheophyta</taxon>
        <taxon>Spermatophyta</taxon>
        <taxon>Magnoliopsida</taxon>
        <taxon>eudicotyledons</taxon>
        <taxon>Gunneridae</taxon>
        <taxon>Pentapetalae</taxon>
        <taxon>asterids</taxon>
        <taxon>lamiids</taxon>
        <taxon>Solanales</taxon>
        <taxon>Solanaceae</taxon>
        <taxon>Solanoideae</taxon>
        <taxon>Solaneae</taxon>
        <taxon>Solanum</taxon>
        <taxon>Solanum subgen. Lycopersicon</taxon>
    </lineage>
</organism>
<name>A0A3Q7HDA6_SOLLC</name>
<accession>A0A3Q7HDA6</accession>